<feature type="non-terminal residue" evidence="3">
    <location>
        <position position="1"/>
    </location>
</feature>
<organism evidence="3 4">
    <name type="scientific">Dechloromonas agitata</name>
    <dbReference type="NCBI Taxonomy" id="73030"/>
    <lineage>
        <taxon>Bacteria</taxon>
        <taxon>Pseudomonadati</taxon>
        <taxon>Pseudomonadota</taxon>
        <taxon>Betaproteobacteria</taxon>
        <taxon>Rhodocyclales</taxon>
        <taxon>Azonexaceae</taxon>
        <taxon>Dechloromonas</taxon>
    </lineage>
</organism>
<dbReference type="Gene3D" id="2.40.420.20">
    <property type="match status" value="1"/>
</dbReference>
<dbReference type="Gene3D" id="2.40.50.100">
    <property type="match status" value="1"/>
</dbReference>
<dbReference type="SUPFAM" id="SSF111369">
    <property type="entry name" value="HlyD-like secretion proteins"/>
    <property type="match status" value="1"/>
</dbReference>
<dbReference type="EMBL" id="JABZMI010000261">
    <property type="protein sequence ID" value="MBF1165716.1"/>
    <property type="molecule type" value="Genomic_DNA"/>
</dbReference>
<dbReference type="Gene3D" id="2.40.30.170">
    <property type="match status" value="1"/>
</dbReference>
<dbReference type="InterPro" id="IPR058792">
    <property type="entry name" value="Beta-barrel_RND_2"/>
</dbReference>
<evidence type="ECO:0000313" key="3">
    <source>
        <dbReference type="EMBL" id="MBF1165716.1"/>
    </source>
</evidence>
<reference evidence="3" key="1">
    <citation type="submission" date="2020-04" db="EMBL/GenBank/DDBJ databases">
        <title>Deep metagenomics examines the oral microbiome during advanced dental caries in children, revealing novel taxa and co-occurrences with host molecules.</title>
        <authorList>
            <person name="Baker J.L."/>
            <person name="Morton J.T."/>
            <person name="Dinis M."/>
            <person name="Alvarez R."/>
            <person name="Tran N.C."/>
            <person name="Knight R."/>
            <person name="Edlund A."/>
        </authorList>
    </citation>
    <scope>NUCLEOTIDE SEQUENCE</scope>
    <source>
        <strain evidence="3">JCVI_32_bin.24</strain>
    </source>
</reference>
<dbReference type="Pfam" id="PF25954">
    <property type="entry name" value="Beta-barrel_RND_2"/>
    <property type="match status" value="1"/>
</dbReference>
<evidence type="ECO:0000313" key="4">
    <source>
        <dbReference type="Proteomes" id="UP000718593"/>
    </source>
</evidence>
<dbReference type="PANTHER" id="PTHR30469:SF15">
    <property type="entry name" value="HLYD FAMILY OF SECRETION PROTEINS"/>
    <property type="match status" value="1"/>
</dbReference>
<feature type="domain" description="CusB-like beta-barrel" evidence="2">
    <location>
        <begin position="53"/>
        <end position="127"/>
    </location>
</feature>
<dbReference type="NCBIfam" id="TIGR01730">
    <property type="entry name" value="RND_mfp"/>
    <property type="match status" value="1"/>
</dbReference>
<dbReference type="InterPro" id="IPR006143">
    <property type="entry name" value="RND_pump_MFP"/>
</dbReference>
<evidence type="ECO:0000256" key="1">
    <source>
        <dbReference type="ARBA" id="ARBA00009477"/>
    </source>
</evidence>
<dbReference type="GO" id="GO:1990281">
    <property type="term" value="C:efflux pump complex"/>
    <property type="evidence" value="ECO:0007669"/>
    <property type="project" value="TreeGrafter"/>
</dbReference>
<protein>
    <submittedName>
        <fullName evidence="3">Efflux RND transporter periplasmic adaptor subunit</fullName>
    </submittedName>
</protein>
<accession>A0A930BUW8</accession>
<dbReference type="PANTHER" id="PTHR30469">
    <property type="entry name" value="MULTIDRUG RESISTANCE PROTEIN MDTA"/>
    <property type="match status" value="1"/>
</dbReference>
<evidence type="ECO:0000259" key="2">
    <source>
        <dbReference type="Pfam" id="PF25954"/>
    </source>
</evidence>
<dbReference type="Proteomes" id="UP000718593">
    <property type="component" value="Unassembled WGS sequence"/>
</dbReference>
<gene>
    <name evidence="3" type="ORF">HXL68_11845</name>
</gene>
<name>A0A930BUW8_9RHOO</name>
<dbReference type="AlphaFoldDB" id="A0A930BUW8"/>
<sequence>ARAALAVAEARLAYATLRAPVAGRVLTRSVEPGDTAQPGKALLTLAPNGDTELTAQIDEKNFGLLALGQNAHVSADAYPGEHFPATLSYIAPSIDAQRGSVEIRLAVAQPPATLRHEMTVSIDIEAARRPDALSLPCDSVREAGGQPWVMAVRDGRTVRQPVKLGLRGAGRCEVVEGLSEGEAVLPASATLGEGRRVAAVNRK</sequence>
<proteinExistence type="inferred from homology"/>
<dbReference type="GO" id="GO:0015562">
    <property type="term" value="F:efflux transmembrane transporter activity"/>
    <property type="evidence" value="ECO:0007669"/>
    <property type="project" value="TreeGrafter"/>
</dbReference>
<comment type="caution">
    <text evidence="3">The sequence shown here is derived from an EMBL/GenBank/DDBJ whole genome shotgun (WGS) entry which is preliminary data.</text>
</comment>
<comment type="similarity">
    <text evidence="1">Belongs to the membrane fusion protein (MFP) (TC 8.A.1) family.</text>
</comment>